<sequence length="62" mass="6644">MSVTIQGPQGIHWGGTLGAPVFKKVMSFVLASKHISPTTTQLTPYPLNEKQVALTVVNKGTH</sequence>
<dbReference type="AlphaFoldDB" id="A0A6J7Q270"/>
<evidence type="ECO:0000313" key="1">
    <source>
        <dbReference type="EMBL" id="CAB5008692.1"/>
    </source>
</evidence>
<accession>A0A6J7Q270</accession>
<reference evidence="1" key="1">
    <citation type="submission" date="2020-05" db="EMBL/GenBank/DDBJ databases">
        <authorList>
            <person name="Chiriac C."/>
            <person name="Salcher M."/>
            <person name="Ghai R."/>
            <person name="Kavagutti S V."/>
        </authorList>
    </citation>
    <scope>NUCLEOTIDE SEQUENCE</scope>
</reference>
<protein>
    <submittedName>
        <fullName evidence="1">Unannotated protein</fullName>
    </submittedName>
</protein>
<dbReference type="EMBL" id="CAFBPP010000002">
    <property type="protein sequence ID" value="CAB5008692.1"/>
    <property type="molecule type" value="Genomic_DNA"/>
</dbReference>
<name>A0A6J7Q270_9ZZZZ</name>
<organism evidence="1">
    <name type="scientific">freshwater metagenome</name>
    <dbReference type="NCBI Taxonomy" id="449393"/>
    <lineage>
        <taxon>unclassified sequences</taxon>
        <taxon>metagenomes</taxon>
        <taxon>ecological metagenomes</taxon>
    </lineage>
</organism>
<gene>
    <name evidence="1" type="ORF">UFOPK4114_00118</name>
</gene>
<dbReference type="Gene3D" id="3.30.450.330">
    <property type="match status" value="1"/>
</dbReference>
<proteinExistence type="predicted"/>